<dbReference type="Proteomes" id="UP000076154">
    <property type="component" value="Unassembled WGS sequence"/>
</dbReference>
<proteinExistence type="predicted"/>
<gene>
    <name evidence="1" type="ORF">Hypma_016570</name>
</gene>
<keyword evidence="2" id="KW-1185">Reference proteome</keyword>
<organism evidence="1 2">
    <name type="scientific">Hypsizygus marmoreus</name>
    <name type="common">White beech mushroom</name>
    <name type="synonym">Agaricus marmoreus</name>
    <dbReference type="NCBI Taxonomy" id="39966"/>
    <lineage>
        <taxon>Eukaryota</taxon>
        <taxon>Fungi</taxon>
        <taxon>Dikarya</taxon>
        <taxon>Basidiomycota</taxon>
        <taxon>Agaricomycotina</taxon>
        <taxon>Agaricomycetes</taxon>
        <taxon>Agaricomycetidae</taxon>
        <taxon>Agaricales</taxon>
        <taxon>Tricholomatineae</taxon>
        <taxon>Lyophyllaceae</taxon>
        <taxon>Hypsizygus</taxon>
    </lineage>
</organism>
<name>A0A369IY16_HYPMA</name>
<dbReference type="InParanoid" id="A0A369IY16"/>
<evidence type="ECO:0000313" key="2">
    <source>
        <dbReference type="Proteomes" id="UP000076154"/>
    </source>
</evidence>
<protein>
    <submittedName>
        <fullName evidence="1">Uncharacterized protein</fullName>
    </submittedName>
</protein>
<dbReference type="AlphaFoldDB" id="A0A369IY16"/>
<reference evidence="1" key="1">
    <citation type="submission" date="2018-04" db="EMBL/GenBank/DDBJ databases">
        <title>Whole genome sequencing of Hypsizygus marmoreus.</title>
        <authorList>
            <person name="Choi I.-G."/>
            <person name="Min B."/>
            <person name="Kim J.-G."/>
            <person name="Kim S."/>
            <person name="Oh Y.-L."/>
            <person name="Kong W.-S."/>
            <person name="Park H."/>
            <person name="Jeong J."/>
            <person name="Song E.-S."/>
        </authorList>
    </citation>
    <scope>NUCLEOTIDE SEQUENCE [LARGE SCALE GENOMIC DNA]</scope>
    <source>
        <strain evidence="1">51987-8</strain>
    </source>
</reference>
<sequence>MCEVGTRAGGDDSGTADSQCFPSKCPPTYTGLAALWLPERIFSPYRQSHGVLVSLRNIWLWLRKVLIADEVLCPRCGSCIGSLALTMGIWSNSSSAVFALLSPFSSFSPSSFEFKPYEELNGIQNFVTYPRQDVYMKGATHRGPDYALVSKVYHKAIKVSQDGDFKANILYEYFPLRKISTIPCGTTGFCHDPHS</sequence>
<evidence type="ECO:0000313" key="1">
    <source>
        <dbReference type="EMBL" id="RDB14669.1"/>
    </source>
</evidence>
<dbReference type="EMBL" id="LUEZ02000096">
    <property type="protein sequence ID" value="RDB14669.1"/>
    <property type="molecule type" value="Genomic_DNA"/>
</dbReference>
<dbReference type="STRING" id="39966.A0A369IY16"/>
<accession>A0A369IY16</accession>
<comment type="caution">
    <text evidence="1">The sequence shown here is derived from an EMBL/GenBank/DDBJ whole genome shotgun (WGS) entry which is preliminary data.</text>
</comment>
<dbReference type="OrthoDB" id="415825at2759"/>